<feature type="domain" description="VRR-NUC" evidence="4">
    <location>
        <begin position="2"/>
        <end position="83"/>
    </location>
</feature>
<dbReference type="EMBL" id="AZCX01000002">
    <property type="protein sequence ID" value="KRK49022.1"/>
    <property type="molecule type" value="Genomic_DNA"/>
</dbReference>
<dbReference type="GO" id="GO:0016788">
    <property type="term" value="F:hydrolase activity, acting on ester bonds"/>
    <property type="evidence" value="ECO:0007669"/>
    <property type="project" value="InterPro"/>
</dbReference>
<dbReference type="PATRIC" id="fig|1302272.5.peg.1356"/>
<dbReference type="RefSeq" id="WP_055679884.1">
    <property type="nucleotide sequence ID" value="NZ_AZCX01000002.1"/>
</dbReference>
<dbReference type="GO" id="GO:0003676">
    <property type="term" value="F:nucleic acid binding"/>
    <property type="evidence" value="ECO:0007669"/>
    <property type="project" value="InterPro"/>
</dbReference>
<dbReference type="STRING" id="1302272.FC96_GL001349"/>
<gene>
    <name evidence="5" type="ORF">FC96_GL001349</name>
</gene>
<dbReference type="InterPro" id="IPR011856">
    <property type="entry name" value="tRNA_endonuc-like_dom_sf"/>
</dbReference>
<accession>A0A0R1HQ89</accession>
<dbReference type="AlphaFoldDB" id="A0A0R1HQ89"/>
<name>A0A0R1HQ89_9LACO</name>
<evidence type="ECO:0000256" key="3">
    <source>
        <dbReference type="ARBA" id="ARBA00022801"/>
    </source>
</evidence>
<evidence type="ECO:0000313" key="5">
    <source>
        <dbReference type="EMBL" id="KRK49022.1"/>
    </source>
</evidence>
<dbReference type="InterPro" id="IPR014883">
    <property type="entry name" value="VRR_NUC"/>
</dbReference>
<dbReference type="SMART" id="SM00990">
    <property type="entry name" value="VRR_NUC"/>
    <property type="match status" value="1"/>
</dbReference>
<dbReference type="Proteomes" id="UP000050911">
    <property type="component" value="Unassembled WGS sequence"/>
</dbReference>
<evidence type="ECO:0000256" key="1">
    <source>
        <dbReference type="ARBA" id="ARBA00001946"/>
    </source>
</evidence>
<evidence type="ECO:0000256" key="2">
    <source>
        <dbReference type="ARBA" id="ARBA00022722"/>
    </source>
</evidence>
<evidence type="ECO:0000313" key="6">
    <source>
        <dbReference type="Proteomes" id="UP000050911"/>
    </source>
</evidence>
<reference evidence="5 6" key="1">
    <citation type="journal article" date="2015" name="Genome Announc.">
        <title>Expanding the biotechnology potential of lactobacilli through comparative genomics of 213 strains and associated genera.</title>
        <authorList>
            <person name="Sun Z."/>
            <person name="Harris H.M."/>
            <person name="McCann A."/>
            <person name="Guo C."/>
            <person name="Argimon S."/>
            <person name="Zhang W."/>
            <person name="Yang X."/>
            <person name="Jeffery I.B."/>
            <person name="Cooney J.C."/>
            <person name="Kagawa T.F."/>
            <person name="Liu W."/>
            <person name="Song Y."/>
            <person name="Salvetti E."/>
            <person name="Wrobel A."/>
            <person name="Rasinkangas P."/>
            <person name="Parkhill J."/>
            <person name="Rea M.C."/>
            <person name="O'Sullivan O."/>
            <person name="Ritari J."/>
            <person name="Douillard F.P."/>
            <person name="Paul Ross R."/>
            <person name="Yang R."/>
            <person name="Briner A.E."/>
            <person name="Felis G.E."/>
            <person name="de Vos W.M."/>
            <person name="Barrangou R."/>
            <person name="Klaenhammer T.R."/>
            <person name="Caufield P.W."/>
            <person name="Cui Y."/>
            <person name="Zhang H."/>
            <person name="O'Toole P.W."/>
        </authorList>
    </citation>
    <scope>NUCLEOTIDE SEQUENCE [LARGE SCALE GENOMIC DNA]</scope>
    <source>
        <strain evidence="5 6">JCM 15530</strain>
    </source>
</reference>
<comment type="caution">
    <text evidence="5">The sequence shown here is derived from an EMBL/GenBank/DDBJ whole genome shotgun (WGS) entry which is preliminary data.</text>
</comment>
<dbReference type="GO" id="GO:0004518">
    <property type="term" value="F:nuclease activity"/>
    <property type="evidence" value="ECO:0007669"/>
    <property type="project" value="UniProtKB-KW"/>
</dbReference>
<keyword evidence="6" id="KW-1185">Reference proteome</keyword>
<keyword evidence="3" id="KW-0378">Hydrolase</keyword>
<evidence type="ECO:0000259" key="4">
    <source>
        <dbReference type="SMART" id="SM00990"/>
    </source>
</evidence>
<dbReference type="Gene3D" id="3.40.1350.10">
    <property type="match status" value="1"/>
</dbReference>
<protein>
    <recommendedName>
        <fullName evidence="4">VRR-NUC domain-containing protein</fullName>
    </recommendedName>
</protein>
<sequence length="93" mass="11000">MQIENDIEKYLNQQAKKFGWLSLKFVSPGNAGVPDRILIREDGLLVFVELKRSAEFNPRPLQQHWLDKLNQFRQRTAVLCTKLDVNHFFLNWS</sequence>
<keyword evidence="2" id="KW-0540">Nuclease</keyword>
<dbReference type="OrthoDB" id="6706702at2"/>
<organism evidence="5 6">
    <name type="scientific">Secundilactobacillus kimchicus JCM 15530</name>
    <dbReference type="NCBI Taxonomy" id="1302272"/>
    <lineage>
        <taxon>Bacteria</taxon>
        <taxon>Bacillati</taxon>
        <taxon>Bacillota</taxon>
        <taxon>Bacilli</taxon>
        <taxon>Lactobacillales</taxon>
        <taxon>Lactobacillaceae</taxon>
        <taxon>Secundilactobacillus</taxon>
    </lineage>
</organism>
<proteinExistence type="predicted"/>
<comment type="cofactor">
    <cofactor evidence="1">
        <name>Mg(2+)</name>
        <dbReference type="ChEBI" id="CHEBI:18420"/>
    </cofactor>
</comment>